<sequence length="298" mass="31953">MAELHLVRAATQCPPEDLVAEADAEQRQLSFEYLPCQRDTRVCRGRVSRAVGQEHTVRVQFENLLDAGVRRHHVHADTALGEHSWSVGLDAEIDCHDGESSVAGRFDGVPGTGGHLAGEIRAEHGLLTGHLLEHLFRGAKGVAREHSRPHRTARTQVPNQGTRVDSGDADDVLRLELVLQRSGRAPARRPARWISNDVTGDPDLVGILGTGRLAVLLVPAGVTDLRSRGHHDLAVVARIGQRLLVSGHTGAEDGFAERASLGPERGAAERPAVLQNKNCAAHAVSSLVSPVKPSVHTG</sequence>
<evidence type="ECO:0000313" key="2">
    <source>
        <dbReference type="EMBL" id="CAB4917423.1"/>
    </source>
</evidence>
<dbReference type="EMBL" id="CAFBLX010000332">
    <property type="protein sequence ID" value="CAB4917423.1"/>
    <property type="molecule type" value="Genomic_DNA"/>
</dbReference>
<organism evidence="2">
    <name type="scientific">freshwater metagenome</name>
    <dbReference type="NCBI Taxonomy" id="449393"/>
    <lineage>
        <taxon>unclassified sequences</taxon>
        <taxon>metagenomes</taxon>
        <taxon>ecological metagenomes</taxon>
    </lineage>
</organism>
<reference evidence="2" key="1">
    <citation type="submission" date="2020-05" db="EMBL/GenBank/DDBJ databases">
        <authorList>
            <person name="Chiriac C."/>
            <person name="Salcher M."/>
            <person name="Ghai R."/>
            <person name="Kavagutti S V."/>
        </authorList>
    </citation>
    <scope>NUCLEOTIDE SEQUENCE</scope>
</reference>
<dbReference type="AlphaFoldDB" id="A0A6J7HJY4"/>
<feature type="region of interest" description="Disordered" evidence="1">
    <location>
        <begin position="142"/>
        <end position="166"/>
    </location>
</feature>
<accession>A0A6J7HJY4</accession>
<proteinExistence type="predicted"/>
<name>A0A6J7HJY4_9ZZZZ</name>
<evidence type="ECO:0000256" key="1">
    <source>
        <dbReference type="SAM" id="MobiDB-lite"/>
    </source>
</evidence>
<gene>
    <name evidence="2" type="ORF">UFOPK3472_03396</name>
</gene>
<protein>
    <submittedName>
        <fullName evidence="2">Unannotated protein</fullName>
    </submittedName>
</protein>
<feature type="compositionally biased region" description="Polar residues" evidence="1">
    <location>
        <begin position="154"/>
        <end position="163"/>
    </location>
</feature>